<dbReference type="Proteomes" id="UP000799770">
    <property type="component" value="Unassembled WGS sequence"/>
</dbReference>
<dbReference type="GO" id="GO:0016787">
    <property type="term" value="F:hydrolase activity"/>
    <property type="evidence" value="ECO:0007669"/>
    <property type="project" value="UniProtKB-KW"/>
</dbReference>
<dbReference type="PANTHER" id="PTHR45626:SF17">
    <property type="entry name" value="HELICASE-LIKE TRANSCRIPTION FACTOR"/>
    <property type="match status" value="1"/>
</dbReference>
<dbReference type="GO" id="GO:0004386">
    <property type="term" value="F:helicase activity"/>
    <property type="evidence" value="ECO:0007669"/>
    <property type="project" value="UniProtKB-KW"/>
</dbReference>
<keyword evidence="3" id="KW-0863">Zinc-finger</keyword>
<dbReference type="InterPro" id="IPR014001">
    <property type="entry name" value="Helicase_ATP-bd"/>
</dbReference>
<evidence type="ECO:0000256" key="7">
    <source>
        <dbReference type="ARBA" id="ARBA00022840"/>
    </source>
</evidence>
<dbReference type="PROSITE" id="PS51194">
    <property type="entry name" value="HELICASE_CTER"/>
    <property type="match status" value="1"/>
</dbReference>
<keyword evidence="5" id="KW-0347">Helicase</keyword>
<dbReference type="FunFam" id="3.40.50.300:FF:003823">
    <property type="entry name" value="SNF2 family helicase, putative"/>
    <property type="match status" value="1"/>
</dbReference>
<dbReference type="EMBL" id="ML977312">
    <property type="protein sequence ID" value="KAF2121509.1"/>
    <property type="molecule type" value="Genomic_DNA"/>
</dbReference>
<dbReference type="SUPFAM" id="SSF52540">
    <property type="entry name" value="P-loop containing nucleoside triphosphate hydrolases"/>
    <property type="match status" value="2"/>
</dbReference>
<feature type="domain" description="Helicase ATP-binding" evidence="9">
    <location>
        <begin position="349"/>
        <end position="542"/>
    </location>
</feature>
<dbReference type="InterPro" id="IPR001650">
    <property type="entry name" value="Helicase_C-like"/>
</dbReference>
<keyword evidence="12" id="KW-1185">Reference proteome</keyword>
<feature type="compositionally biased region" description="Basic and acidic residues" evidence="8">
    <location>
        <begin position="44"/>
        <end position="99"/>
    </location>
</feature>
<dbReference type="CDD" id="cd18793">
    <property type="entry name" value="SF2_C_SNF"/>
    <property type="match status" value="1"/>
</dbReference>
<dbReference type="InterPro" id="IPR017907">
    <property type="entry name" value="Znf_RING_CS"/>
</dbReference>
<dbReference type="SMART" id="SM00487">
    <property type="entry name" value="DEXDc"/>
    <property type="match status" value="1"/>
</dbReference>
<dbReference type="Pfam" id="PF00176">
    <property type="entry name" value="SNF2-rel_dom"/>
    <property type="match status" value="1"/>
</dbReference>
<protein>
    <submittedName>
        <fullName evidence="11">SNF2 family N-terminal domain-containing protein</fullName>
    </submittedName>
</protein>
<feature type="region of interest" description="Disordered" evidence="8">
    <location>
        <begin position="178"/>
        <end position="243"/>
    </location>
</feature>
<dbReference type="Pfam" id="PF00271">
    <property type="entry name" value="Helicase_C"/>
    <property type="match status" value="1"/>
</dbReference>
<dbReference type="SMART" id="SM00490">
    <property type="entry name" value="HELICc"/>
    <property type="match status" value="1"/>
</dbReference>
<name>A0A6A5ZPX1_9PLEO</name>
<dbReference type="GO" id="GO:0005634">
    <property type="term" value="C:nucleus"/>
    <property type="evidence" value="ECO:0007669"/>
    <property type="project" value="TreeGrafter"/>
</dbReference>
<evidence type="ECO:0000313" key="12">
    <source>
        <dbReference type="Proteomes" id="UP000799770"/>
    </source>
</evidence>
<dbReference type="GO" id="GO:0005524">
    <property type="term" value="F:ATP binding"/>
    <property type="evidence" value="ECO:0007669"/>
    <property type="project" value="UniProtKB-KW"/>
</dbReference>
<feature type="compositionally biased region" description="Acidic residues" evidence="8">
    <location>
        <begin position="721"/>
        <end position="734"/>
    </location>
</feature>
<dbReference type="InterPro" id="IPR050628">
    <property type="entry name" value="SNF2_RAD54_helicase_TF"/>
</dbReference>
<dbReference type="GO" id="GO:0008094">
    <property type="term" value="F:ATP-dependent activity, acting on DNA"/>
    <property type="evidence" value="ECO:0007669"/>
    <property type="project" value="TreeGrafter"/>
</dbReference>
<keyword evidence="4" id="KW-0378">Hydrolase</keyword>
<keyword evidence="1" id="KW-0479">Metal-binding</keyword>
<dbReference type="PANTHER" id="PTHR45626">
    <property type="entry name" value="TRANSCRIPTION TERMINATION FACTOR 2-RELATED"/>
    <property type="match status" value="1"/>
</dbReference>
<gene>
    <name evidence="11" type="ORF">BDV96DRAFT_484137</name>
</gene>
<evidence type="ECO:0000256" key="3">
    <source>
        <dbReference type="ARBA" id="ARBA00022771"/>
    </source>
</evidence>
<evidence type="ECO:0000256" key="8">
    <source>
        <dbReference type="SAM" id="MobiDB-lite"/>
    </source>
</evidence>
<dbReference type="OrthoDB" id="448448at2759"/>
<dbReference type="InterPro" id="IPR049730">
    <property type="entry name" value="SNF2/RAD54-like_C"/>
</dbReference>
<dbReference type="GO" id="GO:0006281">
    <property type="term" value="P:DNA repair"/>
    <property type="evidence" value="ECO:0007669"/>
    <property type="project" value="TreeGrafter"/>
</dbReference>
<keyword evidence="7" id="KW-0067">ATP-binding</keyword>
<feature type="region of interest" description="Disordered" evidence="8">
    <location>
        <begin position="695"/>
        <end position="734"/>
    </location>
</feature>
<dbReference type="CDD" id="cd18008">
    <property type="entry name" value="DEXDc_SHPRH-like"/>
    <property type="match status" value="1"/>
</dbReference>
<keyword evidence="6" id="KW-0862">Zinc</keyword>
<evidence type="ECO:0000313" key="11">
    <source>
        <dbReference type="EMBL" id="KAF2121509.1"/>
    </source>
</evidence>
<sequence>MQKRLHKSKSAAAARPPPLATPDPEAYLEAVQQRQAPAPEVESEEARLEREAEEEDRREAQEYQKQKKHFEGLRRKNNGDLSFKQDIEWMKIQSAEDARRKKRKRERALAQDANNDEDDFFLGDEPPNDAHHNESDVGEGPSNSKRQKPNLPRKEPKRLTLQEAELQAMNVALEAAGDLPIKKKRGMAMDDDPPAAASSSSRGRGRAKGSKASKSSKSKSGRGGNGNSLQKAPRKTKKNQREVANAAKQIGSLLGGNVFQDQAAADAPEQPQFTARNKKDALKQLIAGVSMENEKAAKGDAAILMSATKDFDGHGAAKPDGNSMWLVRGMKTSLKPYQLLGSAFMRRRENATEEPRGGLMADQMGLGKTLMMLANIVNGMPPRSAPVRTTLLVASPGLLTQWMSEIGVHTQNGLLRIIKYGTGNRLESNQTYEIFRGHDIVLTTYAEVMKSYPKNEPPIQCQTADQKLAWWKKTYEEQRGVLHRMQWLRVVLDEAQAIKNYASRTSIACRALMAEHRWAVSGTPILNTLVELYPYFKFLGVPHTGSLKIFKHNYCDSTSTEHTERLLVRLNQFMIRRTHADMMFGAPILKLPRADQTIYWCNFNEVERNIYKIVESRFIDKLNQWARSNELEKSYSNAFVMFLRLRQLTAHILLLQFVMRDLLEREDIERIRQVISNAEGKGVAGQTIKVMRAQLRTQGEEEKKKKQINRRGQASNANESAENEEADEDEEVDEEFPAFPAQVDFSGLDTGKKFGTDFDFKPYLQSLKSGEHWDKVKEKARCKACGRHPVNPWLTGCHHLVCSGCYEYLHLQEAEQGREGMICPCGERFTYAHPCQVDGEFDSQEFVQGPSAGTRGKKKQQRARPEQENIREDWLSLNGEGVLPSAKTIGIKAQILNWIGENPDVKIIVYTQFLAMIRILGKVCEEEGWATEQYHGNMSFTARDKAIANFAKNPHIRVMLASLRCGGLGLNLTMASRVILIDPWWNEASEQQAFCRVFRIGQKETTFMTRFCVRDTIDERLIKMQERKKKEIEEVMDDDGTRVKKMSIRDLMKLFGPVEDDSHGRPFIMVENEGNRNPFFADVDHEGYADEI</sequence>
<dbReference type="GO" id="GO:0008270">
    <property type="term" value="F:zinc ion binding"/>
    <property type="evidence" value="ECO:0007669"/>
    <property type="project" value="UniProtKB-KW"/>
</dbReference>
<reference evidence="11" key="1">
    <citation type="journal article" date="2020" name="Stud. Mycol.">
        <title>101 Dothideomycetes genomes: a test case for predicting lifestyles and emergence of pathogens.</title>
        <authorList>
            <person name="Haridas S."/>
            <person name="Albert R."/>
            <person name="Binder M."/>
            <person name="Bloem J."/>
            <person name="Labutti K."/>
            <person name="Salamov A."/>
            <person name="Andreopoulos B."/>
            <person name="Baker S."/>
            <person name="Barry K."/>
            <person name="Bills G."/>
            <person name="Bluhm B."/>
            <person name="Cannon C."/>
            <person name="Castanera R."/>
            <person name="Culley D."/>
            <person name="Daum C."/>
            <person name="Ezra D."/>
            <person name="Gonzalez J."/>
            <person name="Henrissat B."/>
            <person name="Kuo A."/>
            <person name="Liang C."/>
            <person name="Lipzen A."/>
            <person name="Lutzoni F."/>
            <person name="Magnuson J."/>
            <person name="Mondo S."/>
            <person name="Nolan M."/>
            <person name="Ohm R."/>
            <person name="Pangilinan J."/>
            <person name="Park H.-J."/>
            <person name="Ramirez L."/>
            <person name="Alfaro M."/>
            <person name="Sun H."/>
            <person name="Tritt A."/>
            <person name="Yoshinaga Y."/>
            <person name="Zwiers L.-H."/>
            <person name="Turgeon B."/>
            <person name="Goodwin S."/>
            <person name="Spatafora J."/>
            <person name="Crous P."/>
            <person name="Grigoriev I."/>
        </authorList>
    </citation>
    <scope>NUCLEOTIDE SEQUENCE</scope>
    <source>
        <strain evidence="11">CBS 627.86</strain>
    </source>
</reference>
<proteinExistence type="predicted"/>
<evidence type="ECO:0000256" key="4">
    <source>
        <dbReference type="ARBA" id="ARBA00022801"/>
    </source>
</evidence>
<evidence type="ECO:0000259" key="9">
    <source>
        <dbReference type="PROSITE" id="PS51192"/>
    </source>
</evidence>
<evidence type="ECO:0000256" key="2">
    <source>
        <dbReference type="ARBA" id="ARBA00022741"/>
    </source>
</evidence>
<evidence type="ECO:0000259" key="10">
    <source>
        <dbReference type="PROSITE" id="PS51194"/>
    </source>
</evidence>
<feature type="domain" description="Helicase C-terminal" evidence="10">
    <location>
        <begin position="890"/>
        <end position="1052"/>
    </location>
</feature>
<keyword evidence="2" id="KW-0547">Nucleotide-binding</keyword>
<dbReference type="InterPro" id="IPR038718">
    <property type="entry name" value="SNF2-like_sf"/>
</dbReference>
<dbReference type="Gene3D" id="3.40.50.300">
    <property type="entry name" value="P-loop containing nucleotide triphosphate hydrolases"/>
    <property type="match status" value="1"/>
</dbReference>
<accession>A0A6A5ZPX1</accession>
<feature type="region of interest" description="Disordered" evidence="8">
    <location>
        <begin position="846"/>
        <end position="869"/>
    </location>
</feature>
<feature type="region of interest" description="Disordered" evidence="8">
    <location>
        <begin position="1"/>
        <end position="163"/>
    </location>
</feature>
<organism evidence="11 12">
    <name type="scientific">Lophiotrema nucula</name>
    <dbReference type="NCBI Taxonomy" id="690887"/>
    <lineage>
        <taxon>Eukaryota</taxon>
        <taxon>Fungi</taxon>
        <taxon>Dikarya</taxon>
        <taxon>Ascomycota</taxon>
        <taxon>Pezizomycotina</taxon>
        <taxon>Dothideomycetes</taxon>
        <taxon>Pleosporomycetidae</taxon>
        <taxon>Pleosporales</taxon>
        <taxon>Lophiotremataceae</taxon>
        <taxon>Lophiotrema</taxon>
    </lineage>
</organism>
<dbReference type="PROSITE" id="PS51192">
    <property type="entry name" value="HELICASE_ATP_BIND_1"/>
    <property type="match status" value="1"/>
</dbReference>
<dbReference type="InterPro" id="IPR027417">
    <property type="entry name" value="P-loop_NTPase"/>
</dbReference>
<dbReference type="PROSITE" id="PS00518">
    <property type="entry name" value="ZF_RING_1"/>
    <property type="match status" value="1"/>
</dbReference>
<evidence type="ECO:0000256" key="5">
    <source>
        <dbReference type="ARBA" id="ARBA00022806"/>
    </source>
</evidence>
<dbReference type="InterPro" id="IPR000330">
    <property type="entry name" value="SNF2_N"/>
</dbReference>
<evidence type="ECO:0000256" key="6">
    <source>
        <dbReference type="ARBA" id="ARBA00022833"/>
    </source>
</evidence>
<feature type="compositionally biased region" description="Basic residues" evidence="8">
    <location>
        <begin position="203"/>
        <end position="220"/>
    </location>
</feature>
<evidence type="ECO:0000256" key="1">
    <source>
        <dbReference type="ARBA" id="ARBA00022723"/>
    </source>
</evidence>
<dbReference type="AlphaFoldDB" id="A0A6A5ZPX1"/>
<dbReference type="Gene3D" id="3.40.50.10810">
    <property type="entry name" value="Tandem AAA-ATPase domain"/>
    <property type="match status" value="1"/>
</dbReference>